<accession>A0AAF0PHD9</accession>
<proteinExistence type="predicted"/>
<keyword evidence="2" id="KW-1185">Reference proteome</keyword>
<evidence type="ECO:0000313" key="2">
    <source>
        <dbReference type="Proteomes" id="UP001224926"/>
    </source>
</evidence>
<dbReference type="SUPFAM" id="SSF52540">
    <property type="entry name" value="P-loop containing nucleoside triphosphate hydrolases"/>
    <property type="match status" value="1"/>
</dbReference>
<dbReference type="InterPro" id="IPR027417">
    <property type="entry name" value="P-loop_NTPase"/>
</dbReference>
<dbReference type="RefSeq" id="WP_006650246.1">
    <property type="nucleotide sequence ID" value="NZ_CP101873.1"/>
</dbReference>
<keyword evidence="1" id="KW-0067">ATP-binding</keyword>
<dbReference type="AlphaFoldDB" id="A0AAF0PHD9"/>
<dbReference type="GO" id="GO:0005524">
    <property type="term" value="F:ATP binding"/>
    <property type="evidence" value="ECO:0007669"/>
    <property type="project" value="UniProtKB-KW"/>
</dbReference>
<protein>
    <submittedName>
        <fullName evidence="1">ATP-binding protein</fullName>
    </submittedName>
</protein>
<dbReference type="GeneID" id="39861227"/>
<gene>
    <name evidence="1" type="ORF">NP511_06315</name>
</gene>
<evidence type="ECO:0000313" key="1">
    <source>
        <dbReference type="EMBL" id="WMT09245.1"/>
    </source>
</evidence>
<name>A0AAF0PHD9_9EURY</name>
<reference evidence="1 2" key="1">
    <citation type="submission" date="2022-07" db="EMBL/GenBank/DDBJ databases">
        <title>Two temperate virus in Haloterrigena jeotgali A29.</title>
        <authorList>
            <person name="Deng X."/>
        </authorList>
    </citation>
    <scope>NUCLEOTIDE SEQUENCE [LARGE SCALE GENOMIC DNA]</scope>
    <source>
        <strain evidence="1 2">A29</strain>
    </source>
</reference>
<organism evidence="1 2">
    <name type="scientific">Natrinema thermotolerans</name>
    <dbReference type="NCBI Taxonomy" id="121872"/>
    <lineage>
        <taxon>Archaea</taxon>
        <taxon>Methanobacteriati</taxon>
        <taxon>Methanobacteriota</taxon>
        <taxon>Stenosarchaea group</taxon>
        <taxon>Halobacteria</taxon>
        <taxon>Halobacteriales</taxon>
        <taxon>Natrialbaceae</taxon>
        <taxon>Natrinema</taxon>
    </lineage>
</organism>
<dbReference type="EMBL" id="CP101873">
    <property type="protein sequence ID" value="WMT09245.1"/>
    <property type="molecule type" value="Genomic_DNA"/>
</dbReference>
<sequence>MIVVICGPPGTGKSTVTARVRDRLETRSIPVRTVHSDDFSSRTDEQLAERVADAPATGVTLVDGTFYRRPWQTRFRTLGDVRFVRLTASLETCLERNRARPDSIDERGVHVVYREFDAPDAALEIDTDRCGPDAAAVRVAAAIEGWLE</sequence>
<dbReference type="GeneID" id="84213538"/>
<dbReference type="Gene3D" id="3.40.50.300">
    <property type="entry name" value="P-loop containing nucleotide triphosphate hydrolases"/>
    <property type="match status" value="1"/>
</dbReference>
<dbReference type="Proteomes" id="UP001224926">
    <property type="component" value="Chromosome"/>
</dbReference>
<keyword evidence="1" id="KW-0547">Nucleotide-binding</keyword>
<dbReference type="Pfam" id="PF13671">
    <property type="entry name" value="AAA_33"/>
    <property type="match status" value="1"/>
</dbReference>